<organism evidence="1 2">
    <name type="scientific">Yinghuangia soli</name>
    <dbReference type="NCBI Taxonomy" id="2908204"/>
    <lineage>
        <taxon>Bacteria</taxon>
        <taxon>Bacillati</taxon>
        <taxon>Actinomycetota</taxon>
        <taxon>Actinomycetes</taxon>
        <taxon>Kitasatosporales</taxon>
        <taxon>Streptomycetaceae</taxon>
        <taxon>Yinghuangia</taxon>
    </lineage>
</organism>
<keyword evidence="2" id="KW-1185">Reference proteome</keyword>
<reference evidence="1" key="1">
    <citation type="submission" date="2022-01" db="EMBL/GenBank/DDBJ databases">
        <title>Genome-Based Taxonomic Classification of the Phylum Actinobacteria.</title>
        <authorList>
            <person name="Gao Y."/>
        </authorList>
    </citation>
    <scope>NUCLEOTIDE SEQUENCE</scope>
    <source>
        <strain evidence="1">KLBMP 8922</strain>
    </source>
</reference>
<dbReference type="EMBL" id="JAKFHA010000046">
    <property type="protein sequence ID" value="MCF2533263.1"/>
    <property type="molecule type" value="Genomic_DNA"/>
</dbReference>
<protein>
    <submittedName>
        <fullName evidence="1">Pyridoxamine 5'-phosphate oxidase family protein</fullName>
    </submittedName>
</protein>
<proteinExistence type="predicted"/>
<dbReference type="PANTHER" id="PTHR34071:SF2">
    <property type="entry name" value="FLAVIN-NUCLEOTIDE-BINDING PROTEIN"/>
    <property type="match status" value="1"/>
</dbReference>
<dbReference type="SUPFAM" id="SSF50475">
    <property type="entry name" value="FMN-binding split barrel"/>
    <property type="match status" value="1"/>
</dbReference>
<dbReference type="AlphaFoldDB" id="A0AA41U3Z9"/>
<evidence type="ECO:0000313" key="2">
    <source>
        <dbReference type="Proteomes" id="UP001165378"/>
    </source>
</evidence>
<dbReference type="RefSeq" id="WP_235058037.1">
    <property type="nucleotide sequence ID" value="NZ_JAKFHA010000046.1"/>
</dbReference>
<evidence type="ECO:0000313" key="1">
    <source>
        <dbReference type="EMBL" id="MCF2533263.1"/>
    </source>
</evidence>
<dbReference type="InterPro" id="IPR012349">
    <property type="entry name" value="Split_barrel_FMN-bd"/>
</dbReference>
<gene>
    <name evidence="1" type="ORF">LZ495_39435</name>
</gene>
<dbReference type="Gene3D" id="2.30.110.10">
    <property type="entry name" value="Electron Transport, Fmn-binding Protein, Chain A"/>
    <property type="match status" value="1"/>
</dbReference>
<name>A0AA41U3Z9_9ACTN</name>
<sequence length="228" mass="24518">MTVAPEAPPVYARTEATTPTRARDRMRYDADVVHAILDEAFLAHISFTAFGQPHILPLAFGRDGSRVYVHVSSGSHLATAVRKAGDEGLPVSFAVTHADALVLARSAMHHSLNFRCVIAHGPLRRVTEPDELVRGWSVLLDHLVPGRSADTRPPNRKEAAQTGLFALELVEVAAKVRTHGLSEDEADLGLDHWAGVVPLRVVAGTPEADAGVSPELPAYLAAWTAEHS</sequence>
<dbReference type="Proteomes" id="UP001165378">
    <property type="component" value="Unassembled WGS sequence"/>
</dbReference>
<dbReference type="Pfam" id="PF12900">
    <property type="entry name" value="Pyridox_ox_2"/>
    <property type="match status" value="1"/>
</dbReference>
<comment type="caution">
    <text evidence="1">The sequence shown here is derived from an EMBL/GenBank/DDBJ whole genome shotgun (WGS) entry which is preliminary data.</text>
</comment>
<dbReference type="InterPro" id="IPR024747">
    <property type="entry name" value="Pyridox_Oxase-rel"/>
</dbReference>
<accession>A0AA41U3Z9</accession>
<dbReference type="PANTHER" id="PTHR34071">
    <property type="entry name" value="5-NITROIMIDAZOLE ANTIBIOTICS RESISTANCE PROTEIN, NIMA-FAMILY-RELATED PROTEIN-RELATED"/>
    <property type="match status" value="1"/>
</dbReference>